<gene>
    <name evidence="2" type="ORF">TPAR_08595</name>
</gene>
<sequence>MGSQPAEAEEDVTSDYGDSIATRYQGFLHGRYGMPNDDAEQLREGVKHKLYLDYILDGRLFLAPVGENPQKIVDLGTGFGFWAIDVADQFPSSRIIGTDLSPIQPNWMPPNVEFCVEDLEDEFRPWTSIYADSDLMHLRFLLPTVRRPRQILQRCLKNLKPGGWIEIHDVVPKVFSDDGTAGDDHPIHTFYKLIDGPFSSLYGWNLHFPANLADILREIGFVNVSVKHNAIPIGRWHREARLREMGVFAQSLLSDWLVTMLIRHETLGLNAEGAHKLGQDILDAFNNPQIHAQQDWLDVWAQKPLP</sequence>
<name>A0A2S4KLZ7_9HYPO</name>
<dbReference type="Proteomes" id="UP000237481">
    <property type="component" value="Unassembled WGS sequence"/>
</dbReference>
<comment type="caution">
    <text evidence="2">The sequence shown here is derived from an EMBL/GenBank/DDBJ whole genome shotgun (WGS) entry which is preliminary data.</text>
</comment>
<evidence type="ECO:0000256" key="1">
    <source>
        <dbReference type="ARBA" id="ARBA00038158"/>
    </source>
</evidence>
<dbReference type="AlphaFoldDB" id="A0A2S4KLZ7"/>
<dbReference type="CDD" id="cd02440">
    <property type="entry name" value="AdoMet_MTases"/>
    <property type="match status" value="1"/>
</dbReference>
<dbReference type="EMBL" id="PKSG01001074">
    <property type="protein sequence ID" value="POR31199.1"/>
    <property type="molecule type" value="Genomic_DNA"/>
</dbReference>
<dbReference type="PANTHER" id="PTHR43591:SF10">
    <property type="entry name" value="ABC TRANSMEMBRANE TYPE-1 DOMAIN-CONTAINING PROTEIN-RELATED"/>
    <property type="match status" value="1"/>
</dbReference>
<dbReference type="Pfam" id="PF13489">
    <property type="entry name" value="Methyltransf_23"/>
    <property type="match status" value="1"/>
</dbReference>
<keyword evidence="3" id="KW-1185">Reference proteome</keyword>
<evidence type="ECO:0000313" key="3">
    <source>
        <dbReference type="Proteomes" id="UP000237481"/>
    </source>
</evidence>
<evidence type="ECO:0000313" key="2">
    <source>
        <dbReference type="EMBL" id="POR31199.1"/>
    </source>
</evidence>
<accession>A0A2S4KLZ7</accession>
<protein>
    <submittedName>
        <fullName evidence="2">Uncharacterized protein</fullName>
    </submittedName>
</protein>
<organism evidence="2 3">
    <name type="scientific">Tolypocladium paradoxum</name>
    <dbReference type="NCBI Taxonomy" id="94208"/>
    <lineage>
        <taxon>Eukaryota</taxon>
        <taxon>Fungi</taxon>
        <taxon>Dikarya</taxon>
        <taxon>Ascomycota</taxon>
        <taxon>Pezizomycotina</taxon>
        <taxon>Sordariomycetes</taxon>
        <taxon>Hypocreomycetidae</taxon>
        <taxon>Hypocreales</taxon>
        <taxon>Ophiocordycipitaceae</taxon>
        <taxon>Tolypocladium</taxon>
    </lineage>
</organism>
<dbReference type="Gene3D" id="3.40.50.150">
    <property type="entry name" value="Vaccinia Virus protein VP39"/>
    <property type="match status" value="1"/>
</dbReference>
<proteinExistence type="inferred from homology"/>
<dbReference type="GO" id="GO:0008168">
    <property type="term" value="F:methyltransferase activity"/>
    <property type="evidence" value="ECO:0007669"/>
    <property type="project" value="TreeGrafter"/>
</dbReference>
<reference evidence="2 3" key="1">
    <citation type="submission" date="2018-01" db="EMBL/GenBank/DDBJ databases">
        <title>Harnessing the power of phylogenomics to disentangle the directionality and signatures of interkingdom host jumping in the parasitic fungal genus Tolypocladium.</title>
        <authorList>
            <person name="Quandt C.A."/>
            <person name="Patterson W."/>
            <person name="Spatafora J.W."/>
        </authorList>
    </citation>
    <scope>NUCLEOTIDE SEQUENCE [LARGE SCALE GENOMIC DNA]</scope>
    <source>
        <strain evidence="2 3">NRBC 100945</strain>
    </source>
</reference>
<dbReference type="SUPFAM" id="SSF53335">
    <property type="entry name" value="S-adenosyl-L-methionine-dependent methyltransferases"/>
    <property type="match status" value="1"/>
</dbReference>
<dbReference type="OrthoDB" id="2013972at2759"/>
<dbReference type="PANTHER" id="PTHR43591">
    <property type="entry name" value="METHYLTRANSFERASE"/>
    <property type="match status" value="1"/>
</dbReference>
<dbReference type="InterPro" id="IPR029063">
    <property type="entry name" value="SAM-dependent_MTases_sf"/>
</dbReference>
<comment type="similarity">
    <text evidence="1">Belongs to the methyltransferase superfamily. LaeA methyltransferase family.</text>
</comment>